<comment type="caution">
    <text evidence="1">The sequence shown here is derived from an EMBL/GenBank/DDBJ whole genome shotgun (WGS) entry which is preliminary data.</text>
</comment>
<keyword evidence="2" id="KW-1185">Reference proteome</keyword>
<dbReference type="EMBL" id="MU273491">
    <property type="protein sequence ID" value="KAI0035008.1"/>
    <property type="molecule type" value="Genomic_DNA"/>
</dbReference>
<reference evidence="1" key="2">
    <citation type="journal article" date="2022" name="New Phytol.">
        <title>Evolutionary transition to the ectomycorrhizal habit in the genomes of a hyperdiverse lineage of mushroom-forming fungi.</title>
        <authorList>
            <person name="Looney B."/>
            <person name="Miyauchi S."/>
            <person name="Morin E."/>
            <person name="Drula E."/>
            <person name="Courty P.E."/>
            <person name="Kohler A."/>
            <person name="Kuo A."/>
            <person name="LaButti K."/>
            <person name="Pangilinan J."/>
            <person name="Lipzen A."/>
            <person name="Riley R."/>
            <person name="Andreopoulos W."/>
            <person name="He G."/>
            <person name="Johnson J."/>
            <person name="Nolan M."/>
            <person name="Tritt A."/>
            <person name="Barry K.W."/>
            <person name="Grigoriev I.V."/>
            <person name="Nagy L.G."/>
            <person name="Hibbett D."/>
            <person name="Henrissat B."/>
            <person name="Matheny P.B."/>
            <person name="Labbe J."/>
            <person name="Martin F.M."/>
        </authorList>
    </citation>
    <scope>NUCLEOTIDE SEQUENCE</scope>
    <source>
        <strain evidence="1">EC-137</strain>
    </source>
</reference>
<dbReference type="Proteomes" id="UP000814128">
    <property type="component" value="Unassembled WGS sequence"/>
</dbReference>
<name>A0ACB8QT53_9AGAM</name>
<organism evidence="1 2">
    <name type="scientific">Vararia minispora EC-137</name>
    <dbReference type="NCBI Taxonomy" id="1314806"/>
    <lineage>
        <taxon>Eukaryota</taxon>
        <taxon>Fungi</taxon>
        <taxon>Dikarya</taxon>
        <taxon>Basidiomycota</taxon>
        <taxon>Agaricomycotina</taxon>
        <taxon>Agaricomycetes</taxon>
        <taxon>Russulales</taxon>
        <taxon>Lachnocladiaceae</taxon>
        <taxon>Vararia</taxon>
    </lineage>
</organism>
<accession>A0ACB8QT53</accession>
<evidence type="ECO:0000313" key="2">
    <source>
        <dbReference type="Proteomes" id="UP000814128"/>
    </source>
</evidence>
<gene>
    <name evidence="1" type="ORF">K488DRAFT_68738</name>
</gene>
<proteinExistence type="predicted"/>
<protein>
    <submittedName>
        <fullName evidence="1">Uncharacterized protein</fullName>
    </submittedName>
</protein>
<sequence length="483" mass="52630">MTAMDGPPITPSTTSTGLMEGALSGLEALEAVSEAVDAHPPVRYIASVSLLIVRIGIENDINDDMFWGLALHAKDAVLNIAQFSEGVQGDVVQELELELVQVTAFSPFSPPWQIIEGIYIIRNASSGRVLEVEDAKSGSGVHVYLSPSRDGRLSTQLWYIKKKIASQSHYFIQSLALGSVLDIWMNSPHSGAHVVAHGPNGGGNQTWVFFGSRENLLLQNISSGLFATVTTQADLHGANVVLQPAATSSTEWSFLHTMQIDHDPDMFAITTFCLGSHATLGHWSSKYINVSKFAPTNPHHSWIVIPQDGVFLLRNRGSGHLLSASSRAPVDTVLTTREALSNPACQWRLIDAVSGETCRVVYDSTLSILPPELSGSSSSRPDHISSVQRSPGELLLHTSCATEAMQADFIDGLQVEHELLRNLFRSGCSTVVVAPRVMTWWHSGRVSRMRLSSEPEYDGDAPHTSVAKPNRRMDVCFPRAYVQ</sequence>
<reference evidence="1" key="1">
    <citation type="submission" date="2021-02" db="EMBL/GenBank/DDBJ databases">
        <authorList>
            <consortium name="DOE Joint Genome Institute"/>
            <person name="Ahrendt S."/>
            <person name="Looney B.P."/>
            <person name="Miyauchi S."/>
            <person name="Morin E."/>
            <person name="Drula E."/>
            <person name="Courty P.E."/>
            <person name="Chicoki N."/>
            <person name="Fauchery L."/>
            <person name="Kohler A."/>
            <person name="Kuo A."/>
            <person name="Labutti K."/>
            <person name="Pangilinan J."/>
            <person name="Lipzen A."/>
            <person name="Riley R."/>
            <person name="Andreopoulos W."/>
            <person name="He G."/>
            <person name="Johnson J."/>
            <person name="Barry K.W."/>
            <person name="Grigoriev I.V."/>
            <person name="Nagy L."/>
            <person name="Hibbett D."/>
            <person name="Henrissat B."/>
            <person name="Matheny P.B."/>
            <person name="Labbe J."/>
            <person name="Martin F."/>
        </authorList>
    </citation>
    <scope>NUCLEOTIDE SEQUENCE</scope>
    <source>
        <strain evidence="1">EC-137</strain>
    </source>
</reference>
<evidence type="ECO:0000313" key="1">
    <source>
        <dbReference type="EMBL" id="KAI0035008.1"/>
    </source>
</evidence>